<dbReference type="STRING" id="1798539.A2994_02190"/>
<sequence>MSDTVIVSCLLAVILLLILWAVAIAVIRSPYRQSFEAPENNLAFDPLWDQITLFFVGVVASWLMLLTGGILLGWSWPLLFKWGYSPFWYLIGVVQMVPPAIHAVIIHMRYPNEVTKWWQRPLPAALSIIWLLIGQWISELWLVVLVLAVIAMVLMLVWWSVVGLILPQHRQQRPSSMHY</sequence>
<comment type="caution">
    <text evidence="2">The sequence shown here is derived from an EMBL/GenBank/DDBJ whole genome shotgun (WGS) entry which is preliminary data.</text>
</comment>
<accession>A0A1F4PQT6</accession>
<feature type="transmembrane region" description="Helical" evidence="1">
    <location>
        <begin position="86"/>
        <end position="105"/>
    </location>
</feature>
<dbReference type="Proteomes" id="UP000179010">
    <property type="component" value="Unassembled WGS sequence"/>
</dbReference>
<reference evidence="2 3" key="1">
    <citation type="journal article" date="2016" name="Nat. Commun.">
        <title>Thousands of microbial genomes shed light on interconnected biogeochemical processes in an aquifer system.</title>
        <authorList>
            <person name="Anantharaman K."/>
            <person name="Brown C.T."/>
            <person name="Hug L.A."/>
            <person name="Sharon I."/>
            <person name="Castelle C.J."/>
            <person name="Probst A.J."/>
            <person name="Thomas B.C."/>
            <person name="Singh A."/>
            <person name="Wilkins M.J."/>
            <person name="Karaoz U."/>
            <person name="Brodie E.L."/>
            <person name="Williams K.H."/>
            <person name="Hubbard S.S."/>
            <person name="Banfield J.F."/>
        </authorList>
    </citation>
    <scope>NUCLEOTIDE SEQUENCE [LARGE SCALE GENOMIC DNA]</scope>
</reference>
<feature type="transmembrane region" description="Helical" evidence="1">
    <location>
        <begin position="143"/>
        <end position="166"/>
    </location>
</feature>
<evidence type="ECO:0000313" key="2">
    <source>
        <dbReference type="EMBL" id="OGB85412.1"/>
    </source>
</evidence>
<name>A0A1F4PQT6_UNCK3</name>
<feature type="transmembrane region" description="Helical" evidence="1">
    <location>
        <begin position="6"/>
        <end position="27"/>
    </location>
</feature>
<keyword evidence="1" id="KW-1133">Transmembrane helix</keyword>
<evidence type="ECO:0000313" key="3">
    <source>
        <dbReference type="Proteomes" id="UP000179010"/>
    </source>
</evidence>
<organism evidence="2 3">
    <name type="scientific">candidate division Kazan bacterium RIFCSPLOWO2_01_FULL_48_13</name>
    <dbReference type="NCBI Taxonomy" id="1798539"/>
    <lineage>
        <taxon>Bacteria</taxon>
        <taxon>Bacteria division Kazan-3B-28</taxon>
    </lineage>
</organism>
<protein>
    <submittedName>
        <fullName evidence="2">Uncharacterized protein</fullName>
    </submittedName>
</protein>
<keyword evidence="1" id="KW-0472">Membrane</keyword>
<proteinExistence type="predicted"/>
<gene>
    <name evidence="2" type="ORF">A2994_02190</name>
</gene>
<evidence type="ECO:0000256" key="1">
    <source>
        <dbReference type="SAM" id="Phobius"/>
    </source>
</evidence>
<keyword evidence="1" id="KW-0812">Transmembrane</keyword>
<feature type="transmembrane region" description="Helical" evidence="1">
    <location>
        <begin position="47"/>
        <end position="74"/>
    </location>
</feature>
<dbReference type="EMBL" id="METE01000004">
    <property type="protein sequence ID" value="OGB85412.1"/>
    <property type="molecule type" value="Genomic_DNA"/>
</dbReference>
<dbReference type="AlphaFoldDB" id="A0A1F4PQT6"/>